<evidence type="ECO:0000313" key="2">
    <source>
        <dbReference type="Proteomes" id="UP000027073"/>
    </source>
</evidence>
<sequence length="245" mass="26956">MVQSFPEQKALTQSSNGTDGHWPLPIELIHAIIAIICSNGGQASSNLAACSLVCRSWADVCRLRIFEILLFLNSRNITSRLSFLPFTAPHLSDYVQSLSLNQSIPMSPFPAWTPECFCRLTSLRALILGNPGWAWSGFSGPLARDIETLLAAPRLEMLELKGWDFRNNAQALRCVFSVCVTSLQTLTLTKVKGMRFDVHDIPTIHLPVTSLTHYGYPSSSGPNITTTEFTLIATGSALLCWGRTT</sequence>
<dbReference type="VEuPathDB" id="FungiDB:PLEOSDRAFT_1108672"/>
<protein>
    <recommendedName>
        <fullName evidence="3">F-box domain-containing protein</fullName>
    </recommendedName>
</protein>
<dbReference type="HOGENOM" id="CLU_1133977_0_0_1"/>
<reference evidence="2" key="1">
    <citation type="journal article" date="2014" name="Proc. Natl. Acad. Sci. U.S.A.">
        <title>Extensive sampling of basidiomycete genomes demonstrates inadequacy of the white-rot/brown-rot paradigm for wood decay fungi.</title>
        <authorList>
            <person name="Riley R."/>
            <person name="Salamov A.A."/>
            <person name="Brown D.W."/>
            <person name="Nagy L.G."/>
            <person name="Floudas D."/>
            <person name="Held B.W."/>
            <person name="Levasseur A."/>
            <person name="Lombard V."/>
            <person name="Morin E."/>
            <person name="Otillar R."/>
            <person name="Lindquist E.A."/>
            <person name="Sun H."/>
            <person name="LaButti K.M."/>
            <person name="Schmutz J."/>
            <person name="Jabbour D."/>
            <person name="Luo H."/>
            <person name="Baker S.E."/>
            <person name="Pisabarro A.G."/>
            <person name="Walton J.D."/>
            <person name="Blanchette R.A."/>
            <person name="Henrissat B."/>
            <person name="Martin F."/>
            <person name="Cullen D."/>
            <person name="Hibbett D.S."/>
            <person name="Grigoriev I.V."/>
        </authorList>
    </citation>
    <scope>NUCLEOTIDE SEQUENCE [LARGE SCALE GENOMIC DNA]</scope>
    <source>
        <strain evidence="2">PC15</strain>
    </source>
</reference>
<dbReference type="AlphaFoldDB" id="A0A067N5C0"/>
<dbReference type="Proteomes" id="UP000027073">
    <property type="component" value="Unassembled WGS sequence"/>
</dbReference>
<dbReference type="EMBL" id="KL198013">
    <property type="protein sequence ID" value="KDQ23039.1"/>
    <property type="molecule type" value="Genomic_DNA"/>
</dbReference>
<dbReference type="InParanoid" id="A0A067N5C0"/>
<accession>A0A067N5C0</accession>
<evidence type="ECO:0000313" key="1">
    <source>
        <dbReference type="EMBL" id="KDQ23039.1"/>
    </source>
</evidence>
<organism evidence="1 2">
    <name type="scientific">Pleurotus ostreatus (strain PC15)</name>
    <name type="common">Oyster mushroom</name>
    <dbReference type="NCBI Taxonomy" id="1137138"/>
    <lineage>
        <taxon>Eukaryota</taxon>
        <taxon>Fungi</taxon>
        <taxon>Dikarya</taxon>
        <taxon>Basidiomycota</taxon>
        <taxon>Agaricomycotina</taxon>
        <taxon>Agaricomycetes</taxon>
        <taxon>Agaricomycetidae</taxon>
        <taxon>Agaricales</taxon>
        <taxon>Pleurotineae</taxon>
        <taxon>Pleurotaceae</taxon>
        <taxon>Pleurotus</taxon>
    </lineage>
</organism>
<proteinExistence type="predicted"/>
<gene>
    <name evidence="1" type="ORF">PLEOSDRAFT_1108672</name>
</gene>
<dbReference type="SUPFAM" id="SSF52047">
    <property type="entry name" value="RNI-like"/>
    <property type="match status" value="1"/>
</dbReference>
<evidence type="ECO:0008006" key="3">
    <source>
        <dbReference type="Google" id="ProtNLM"/>
    </source>
</evidence>
<name>A0A067N5C0_PLEO1</name>